<dbReference type="InterPro" id="IPR013325">
    <property type="entry name" value="RNA_pol_sigma_r2"/>
</dbReference>
<dbReference type="InterPro" id="IPR053866">
    <property type="entry name" value="PhyR_sigma2"/>
</dbReference>
<dbReference type="PANTHER" id="PTHR43133:SF25">
    <property type="entry name" value="RNA POLYMERASE SIGMA FACTOR RFAY-RELATED"/>
    <property type="match status" value="1"/>
</dbReference>
<sequence length="166" mass="18928">MARDLTILISEIPHLRRFAFALTADRDFAEDLVQSCLENAVARFHQWQPERRLRPWLFAILHNLYRDSRRRPQRGVPLDEVPEIPSSDASPEERMSAGEVLAAIDLLPEDQRDVLVLVGLNELSYAEAASVLGIPPGTLMSRLHRARSRLREMLGRTKSPSIRQVL</sequence>
<evidence type="ECO:0000313" key="8">
    <source>
        <dbReference type="Proteomes" id="UP001652503"/>
    </source>
</evidence>
<dbReference type="PANTHER" id="PTHR43133">
    <property type="entry name" value="RNA POLYMERASE ECF-TYPE SIGMA FACTO"/>
    <property type="match status" value="1"/>
</dbReference>
<keyword evidence="3" id="KW-0731">Sigma factor</keyword>
<dbReference type="Pfam" id="PF08281">
    <property type="entry name" value="Sigma70_r4_2"/>
    <property type="match status" value="1"/>
</dbReference>
<dbReference type="Gene3D" id="1.10.1740.10">
    <property type="match status" value="1"/>
</dbReference>
<dbReference type="SUPFAM" id="SSF88659">
    <property type="entry name" value="Sigma3 and sigma4 domains of RNA polymerase sigma factors"/>
    <property type="match status" value="1"/>
</dbReference>
<comment type="similarity">
    <text evidence="1">Belongs to the sigma-70 factor family. ECF subfamily.</text>
</comment>
<accession>A0ABT2Z5Q8</accession>
<dbReference type="Gene3D" id="1.10.10.10">
    <property type="entry name" value="Winged helix-like DNA-binding domain superfamily/Winged helix DNA-binding domain"/>
    <property type="match status" value="1"/>
</dbReference>
<evidence type="ECO:0000256" key="2">
    <source>
        <dbReference type="ARBA" id="ARBA00023015"/>
    </source>
</evidence>
<evidence type="ECO:0000256" key="4">
    <source>
        <dbReference type="ARBA" id="ARBA00023163"/>
    </source>
</evidence>
<evidence type="ECO:0000259" key="5">
    <source>
        <dbReference type="Pfam" id="PF08281"/>
    </source>
</evidence>
<evidence type="ECO:0000256" key="3">
    <source>
        <dbReference type="ARBA" id="ARBA00023082"/>
    </source>
</evidence>
<dbReference type="InterPro" id="IPR013249">
    <property type="entry name" value="RNA_pol_sigma70_r4_t2"/>
</dbReference>
<keyword evidence="8" id="KW-1185">Reference proteome</keyword>
<reference evidence="7 8" key="1">
    <citation type="submission" date="2022-10" db="EMBL/GenBank/DDBJ databases">
        <title>Defluviimonas sp. nov., isolated from ocean surface water.</title>
        <authorList>
            <person name="He W."/>
            <person name="Wang L."/>
            <person name="Zhang D.-F."/>
        </authorList>
    </citation>
    <scope>NUCLEOTIDE SEQUENCE [LARGE SCALE GENOMIC DNA]</scope>
    <source>
        <strain evidence="7 8">WL0075</strain>
    </source>
</reference>
<protein>
    <submittedName>
        <fullName evidence="7">RNA polymerase sigma factor</fullName>
    </submittedName>
</protein>
<dbReference type="Proteomes" id="UP001652503">
    <property type="component" value="Unassembled WGS sequence"/>
</dbReference>
<dbReference type="NCBIfam" id="TIGR02937">
    <property type="entry name" value="sigma70-ECF"/>
    <property type="match status" value="1"/>
</dbReference>
<evidence type="ECO:0000313" key="7">
    <source>
        <dbReference type="EMBL" id="MCV2866405.1"/>
    </source>
</evidence>
<keyword evidence="2" id="KW-0805">Transcription regulation</keyword>
<dbReference type="SUPFAM" id="SSF88946">
    <property type="entry name" value="Sigma2 domain of RNA polymerase sigma factors"/>
    <property type="match status" value="1"/>
</dbReference>
<dbReference type="InterPro" id="IPR036388">
    <property type="entry name" value="WH-like_DNA-bd_sf"/>
</dbReference>
<dbReference type="InterPro" id="IPR013324">
    <property type="entry name" value="RNA_pol_sigma_r3/r4-like"/>
</dbReference>
<keyword evidence="4" id="KW-0804">Transcription</keyword>
<feature type="domain" description="PhyR sigma2" evidence="6">
    <location>
        <begin position="10"/>
        <end position="62"/>
    </location>
</feature>
<proteinExistence type="inferred from homology"/>
<organism evidence="7 8">
    <name type="scientific">Albidovulum sediminicola</name>
    <dbReference type="NCBI Taxonomy" id="2984331"/>
    <lineage>
        <taxon>Bacteria</taxon>
        <taxon>Pseudomonadati</taxon>
        <taxon>Pseudomonadota</taxon>
        <taxon>Alphaproteobacteria</taxon>
        <taxon>Rhodobacterales</taxon>
        <taxon>Paracoccaceae</taxon>
        <taxon>Albidovulum</taxon>
    </lineage>
</organism>
<feature type="domain" description="RNA polymerase sigma factor 70 region 4 type 2" evidence="5">
    <location>
        <begin position="99"/>
        <end position="150"/>
    </location>
</feature>
<comment type="caution">
    <text evidence="7">The sequence shown here is derived from an EMBL/GenBank/DDBJ whole genome shotgun (WGS) entry which is preliminary data.</text>
</comment>
<dbReference type="RefSeq" id="WP_263722939.1">
    <property type="nucleotide sequence ID" value="NZ_JAOWLA010000018.1"/>
</dbReference>
<dbReference type="Pfam" id="PF22029">
    <property type="entry name" value="PhyR_sigma2"/>
    <property type="match status" value="1"/>
</dbReference>
<dbReference type="EMBL" id="JAOWLA010000018">
    <property type="protein sequence ID" value="MCV2866405.1"/>
    <property type="molecule type" value="Genomic_DNA"/>
</dbReference>
<dbReference type="InterPro" id="IPR039425">
    <property type="entry name" value="RNA_pol_sigma-70-like"/>
</dbReference>
<name>A0ABT2Z5Q8_9RHOB</name>
<evidence type="ECO:0000256" key="1">
    <source>
        <dbReference type="ARBA" id="ARBA00010641"/>
    </source>
</evidence>
<dbReference type="InterPro" id="IPR014284">
    <property type="entry name" value="RNA_pol_sigma-70_dom"/>
</dbReference>
<dbReference type="CDD" id="cd06171">
    <property type="entry name" value="Sigma70_r4"/>
    <property type="match status" value="1"/>
</dbReference>
<evidence type="ECO:0000259" key="6">
    <source>
        <dbReference type="Pfam" id="PF22029"/>
    </source>
</evidence>
<gene>
    <name evidence="7" type="ORF">OE647_16940</name>
</gene>